<proteinExistence type="inferred from homology"/>
<name>A0A075K082_9GAMM</name>
<evidence type="ECO:0000313" key="8">
    <source>
        <dbReference type="Proteomes" id="UP000027987"/>
    </source>
</evidence>
<dbReference type="Gene3D" id="2.60.40.3310">
    <property type="match status" value="1"/>
</dbReference>
<evidence type="ECO:0000259" key="6">
    <source>
        <dbReference type="Pfam" id="PF22003"/>
    </source>
</evidence>
<dbReference type="STRING" id="1217721.HY57_08090"/>
<dbReference type="GO" id="GO:0043709">
    <property type="term" value="P:cell adhesion involved in single-species biofilm formation"/>
    <property type="evidence" value="ECO:0007669"/>
    <property type="project" value="TreeGrafter"/>
</dbReference>
<dbReference type="InterPro" id="IPR000259">
    <property type="entry name" value="Adhesion_dom_fimbrial"/>
</dbReference>
<protein>
    <submittedName>
        <fullName evidence="7">Uncharacterized protein</fullName>
    </submittedName>
</protein>
<dbReference type="Pfam" id="PF00419">
    <property type="entry name" value="Fimbrial"/>
    <property type="match status" value="1"/>
</dbReference>
<evidence type="ECO:0000259" key="5">
    <source>
        <dbReference type="Pfam" id="PF00419"/>
    </source>
</evidence>
<dbReference type="AlphaFoldDB" id="A0A075K082"/>
<keyword evidence="3" id="KW-0732">Signal</keyword>
<dbReference type="EMBL" id="CP008884">
    <property type="protein sequence ID" value="AIF47240.1"/>
    <property type="molecule type" value="Genomic_DNA"/>
</dbReference>
<dbReference type="GO" id="GO:0009289">
    <property type="term" value="C:pilus"/>
    <property type="evidence" value="ECO:0007669"/>
    <property type="project" value="UniProtKB-SubCell"/>
</dbReference>
<dbReference type="Pfam" id="PF22003">
    <property type="entry name" value="MrkDrd"/>
    <property type="match status" value="1"/>
</dbReference>
<dbReference type="PANTHER" id="PTHR33420:SF3">
    <property type="entry name" value="FIMBRIAL SUBUNIT ELFA"/>
    <property type="match status" value="1"/>
</dbReference>
<dbReference type="InterPro" id="IPR050263">
    <property type="entry name" value="Bact_Fimbrial_Adh_Pro"/>
</dbReference>
<organism evidence="7 8">
    <name type="scientific">Dyella japonica A8</name>
    <dbReference type="NCBI Taxonomy" id="1217721"/>
    <lineage>
        <taxon>Bacteria</taxon>
        <taxon>Pseudomonadati</taxon>
        <taxon>Pseudomonadota</taxon>
        <taxon>Gammaproteobacteria</taxon>
        <taxon>Lysobacterales</taxon>
        <taxon>Rhodanobacteraceae</taxon>
        <taxon>Dyella</taxon>
    </lineage>
</organism>
<dbReference type="Proteomes" id="UP000027987">
    <property type="component" value="Chromosome"/>
</dbReference>
<dbReference type="HOGENOM" id="CLU_058392_1_0_6"/>
<dbReference type="Gene3D" id="2.60.40.1090">
    <property type="entry name" value="Fimbrial-type adhesion domain"/>
    <property type="match status" value="1"/>
</dbReference>
<dbReference type="InterPro" id="IPR008966">
    <property type="entry name" value="Adhesion_dom_sf"/>
</dbReference>
<dbReference type="KEGG" id="dja:HY57_08090"/>
<feature type="domain" description="MrkD-like receptor binding" evidence="6">
    <location>
        <begin position="86"/>
        <end position="180"/>
    </location>
</feature>
<gene>
    <name evidence="7" type="ORF">HY57_08090</name>
</gene>
<evidence type="ECO:0000256" key="1">
    <source>
        <dbReference type="ARBA" id="ARBA00004561"/>
    </source>
</evidence>
<evidence type="ECO:0000256" key="2">
    <source>
        <dbReference type="ARBA" id="ARBA00006671"/>
    </source>
</evidence>
<accession>A0A075K082</accession>
<dbReference type="PATRIC" id="fig|1217721.7.peg.1679"/>
<keyword evidence="4" id="KW-0281">Fimbrium</keyword>
<reference evidence="7 8" key="1">
    <citation type="submission" date="2014-07" db="EMBL/GenBank/DDBJ databases">
        <title>Complete Genome Sequence of Dyella japonica Strain A8 Isolated from Malaysian Tropical Soil.</title>
        <authorList>
            <person name="Hui R.K.H."/>
            <person name="Chen J.-W."/>
            <person name="Chan K.-G."/>
            <person name="Leung F.C.C."/>
        </authorList>
    </citation>
    <scope>NUCLEOTIDE SEQUENCE [LARGE SCALE GENOMIC DNA]</scope>
    <source>
        <strain evidence="7 8">A8</strain>
    </source>
</reference>
<dbReference type="SUPFAM" id="SSF49401">
    <property type="entry name" value="Bacterial adhesins"/>
    <property type="match status" value="1"/>
</dbReference>
<comment type="similarity">
    <text evidence="2">Belongs to the fimbrial protein family.</text>
</comment>
<feature type="domain" description="Fimbrial-type adhesion" evidence="5">
    <location>
        <begin position="250"/>
        <end position="383"/>
    </location>
</feature>
<dbReference type="InterPro" id="IPR036937">
    <property type="entry name" value="Adhesion_dom_fimbrial_sf"/>
</dbReference>
<evidence type="ECO:0000256" key="3">
    <source>
        <dbReference type="ARBA" id="ARBA00022729"/>
    </source>
</evidence>
<sequence>MARLGAYQPNVGSKTLMFVERSMKTTCHPCDRHLDSSERAVGQFLPHRHCQAWLQAILFLISLLASNALWATGCSSLNGNPKTFTINLGGGSVMIPRDTATGAVLYTVNGPQLPQGSVADTSSWIAQCTNGNGITNGVLMTTPWPAVSPGLYATNVSGIAVRIKRFANTFPFSYAYTPASFTGGGPPYGWYFNAGPIVTYSFEKTGPISGGTVTAADIANVGMNYDGTVYAFYTNTSGQLTFTVGACVTPDIQVPLDPMPTSAFSGAGSTAGAKPFSIAVNGCPPGLNSVMYQLDAASGISVINAAQGVIGLGQSASATGVGLQIRDGSNNPVSFGAMHATTGYNKTSGGSFSIPLKAMYYQTAARMTAGSVASQAVFTMSYQ</sequence>
<keyword evidence="8" id="KW-1185">Reference proteome</keyword>
<dbReference type="InterPro" id="IPR054160">
    <property type="entry name" value="MrkD_recept-bd"/>
</dbReference>
<evidence type="ECO:0000256" key="4">
    <source>
        <dbReference type="ARBA" id="ARBA00023263"/>
    </source>
</evidence>
<evidence type="ECO:0000313" key="7">
    <source>
        <dbReference type="EMBL" id="AIF47240.1"/>
    </source>
</evidence>
<comment type="subcellular location">
    <subcellularLocation>
        <location evidence="1">Fimbrium</location>
    </subcellularLocation>
</comment>
<dbReference type="PANTHER" id="PTHR33420">
    <property type="entry name" value="FIMBRIAL SUBUNIT ELFA-RELATED"/>
    <property type="match status" value="1"/>
</dbReference>